<dbReference type="Proteomes" id="UP000503640">
    <property type="component" value="Unassembled WGS sequence"/>
</dbReference>
<dbReference type="AlphaFoldDB" id="A0A7I9VQM5"/>
<keyword evidence="8" id="KW-1185">Reference proteome</keyword>
<sequence length="205" mass="22220">MPDESSRQGPRPEPQVKVNDRRRFTPDGEAVPEQEVTSAPEAAQGEAGGPDPRDATLAQQSARIDELMRAYASLVEDGKAARVRLEREKTRVLEAERAQVAQVLLEAVDELERALGGAGDATGPLVDGVRLTLASLAKKVSELGAQRLSVVGQRYDPHLAEAVDVVPVGDRSQDDVVVQEVRAGYRIGERILRPARVRVGRFTQA</sequence>
<comment type="similarity">
    <text evidence="1 3 5">Belongs to the GrpE family.</text>
</comment>
<dbReference type="SUPFAM" id="SSF58014">
    <property type="entry name" value="Coiled-coil domain of nucleotide exchange factor GrpE"/>
    <property type="match status" value="1"/>
</dbReference>
<evidence type="ECO:0000256" key="3">
    <source>
        <dbReference type="HAMAP-Rule" id="MF_01151"/>
    </source>
</evidence>
<evidence type="ECO:0000256" key="2">
    <source>
        <dbReference type="ARBA" id="ARBA00023186"/>
    </source>
</evidence>
<dbReference type="PROSITE" id="PS01071">
    <property type="entry name" value="GRPE"/>
    <property type="match status" value="1"/>
</dbReference>
<comment type="caution">
    <text evidence="7">The sequence shown here is derived from an EMBL/GenBank/DDBJ whole genome shotgun (WGS) entry which is preliminary data.</text>
</comment>
<dbReference type="PANTHER" id="PTHR21237:SF23">
    <property type="entry name" value="GRPE PROTEIN HOMOLOG, MITOCHONDRIAL"/>
    <property type="match status" value="1"/>
</dbReference>
<dbReference type="GO" id="GO:0051082">
    <property type="term" value="F:unfolded protein binding"/>
    <property type="evidence" value="ECO:0007669"/>
    <property type="project" value="TreeGrafter"/>
</dbReference>
<protein>
    <recommendedName>
        <fullName evidence="3 4">Protein GrpE</fullName>
    </recommendedName>
    <alternativeName>
        <fullName evidence="3">HSP-70 cofactor</fullName>
    </alternativeName>
</protein>
<dbReference type="InterPro" id="IPR013805">
    <property type="entry name" value="GrpE_CC"/>
</dbReference>
<proteinExistence type="inferred from homology"/>
<dbReference type="PRINTS" id="PR00773">
    <property type="entry name" value="GRPEPROTEIN"/>
</dbReference>
<dbReference type="GO" id="GO:0000774">
    <property type="term" value="F:adenyl-nucleotide exchange factor activity"/>
    <property type="evidence" value="ECO:0007669"/>
    <property type="project" value="InterPro"/>
</dbReference>
<evidence type="ECO:0000256" key="5">
    <source>
        <dbReference type="RuleBase" id="RU004478"/>
    </source>
</evidence>
<evidence type="ECO:0000256" key="6">
    <source>
        <dbReference type="SAM" id="MobiDB-lite"/>
    </source>
</evidence>
<dbReference type="RefSeq" id="WP_176066881.1">
    <property type="nucleotide sequence ID" value="NZ_BJTG01000007.1"/>
</dbReference>
<organism evidence="7 8">
    <name type="scientific">Anaeromyxobacter diazotrophicus</name>
    <dbReference type="NCBI Taxonomy" id="2590199"/>
    <lineage>
        <taxon>Bacteria</taxon>
        <taxon>Pseudomonadati</taxon>
        <taxon>Myxococcota</taxon>
        <taxon>Myxococcia</taxon>
        <taxon>Myxococcales</taxon>
        <taxon>Cystobacterineae</taxon>
        <taxon>Anaeromyxobacteraceae</taxon>
        <taxon>Anaeromyxobacter</taxon>
    </lineage>
</organism>
<gene>
    <name evidence="3 7" type="primary">grpE</name>
    <name evidence="7" type="ORF">AMYX_31300</name>
</gene>
<evidence type="ECO:0000313" key="7">
    <source>
        <dbReference type="EMBL" id="GEJ58389.1"/>
    </source>
</evidence>
<comment type="subcellular location">
    <subcellularLocation>
        <location evidence="3">Cytoplasm</location>
    </subcellularLocation>
</comment>
<dbReference type="Gene3D" id="3.90.20.20">
    <property type="match status" value="1"/>
</dbReference>
<evidence type="ECO:0000313" key="8">
    <source>
        <dbReference type="Proteomes" id="UP000503640"/>
    </source>
</evidence>
<keyword evidence="2 3" id="KW-0143">Chaperone</keyword>
<comment type="subunit">
    <text evidence="3">Homodimer.</text>
</comment>
<dbReference type="GO" id="GO:0006457">
    <property type="term" value="P:protein folding"/>
    <property type="evidence" value="ECO:0007669"/>
    <property type="project" value="InterPro"/>
</dbReference>
<dbReference type="GO" id="GO:0051087">
    <property type="term" value="F:protein-folding chaperone binding"/>
    <property type="evidence" value="ECO:0007669"/>
    <property type="project" value="InterPro"/>
</dbReference>
<accession>A0A7I9VQM5</accession>
<keyword evidence="3 4" id="KW-0346">Stress response</keyword>
<dbReference type="InterPro" id="IPR000740">
    <property type="entry name" value="GrpE"/>
</dbReference>
<dbReference type="Pfam" id="PF01025">
    <property type="entry name" value="GrpE"/>
    <property type="match status" value="1"/>
</dbReference>
<dbReference type="HAMAP" id="MF_01151">
    <property type="entry name" value="GrpE"/>
    <property type="match status" value="1"/>
</dbReference>
<feature type="region of interest" description="Disordered" evidence="6">
    <location>
        <begin position="1"/>
        <end position="55"/>
    </location>
</feature>
<dbReference type="InterPro" id="IPR009012">
    <property type="entry name" value="GrpE_head"/>
</dbReference>
<dbReference type="GO" id="GO:0005737">
    <property type="term" value="C:cytoplasm"/>
    <property type="evidence" value="ECO:0007669"/>
    <property type="project" value="UniProtKB-SubCell"/>
</dbReference>
<reference evidence="8" key="1">
    <citation type="journal article" date="2020" name="Appl. Environ. Microbiol.">
        <title>Diazotrophic Anaeromyxobacter Isolates from Soils.</title>
        <authorList>
            <person name="Masuda Y."/>
            <person name="Yamanaka H."/>
            <person name="Xu Z.X."/>
            <person name="Shiratori Y."/>
            <person name="Aono T."/>
            <person name="Amachi S."/>
            <person name="Senoo K."/>
            <person name="Itoh H."/>
        </authorList>
    </citation>
    <scope>NUCLEOTIDE SEQUENCE [LARGE SCALE GENOMIC DNA]</scope>
    <source>
        <strain evidence="8">R267</strain>
    </source>
</reference>
<dbReference type="GO" id="GO:0042803">
    <property type="term" value="F:protein homodimerization activity"/>
    <property type="evidence" value="ECO:0007669"/>
    <property type="project" value="InterPro"/>
</dbReference>
<dbReference type="PANTHER" id="PTHR21237">
    <property type="entry name" value="GRPE PROTEIN"/>
    <property type="match status" value="1"/>
</dbReference>
<evidence type="ECO:0000256" key="4">
    <source>
        <dbReference type="RuleBase" id="RU000639"/>
    </source>
</evidence>
<dbReference type="Gene3D" id="2.30.22.10">
    <property type="entry name" value="Head domain of nucleotide exchange factor GrpE"/>
    <property type="match status" value="1"/>
</dbReference>
<dbReference type="SUPFAM" id="SSF51064">
    <property type="entry name" value="Head domain of nucleotide exchange factor GrpE"/>
    <property type="match status" value="1"/>
</dbReference>
<evidence type="ECO:0000256" key="1">
    <source>
        <dbReference type="ARBA" id="ARBA00009054"/>
    </source>
</evidence>
<keyword evidence="3" id="KW-0963">Cytoplasm</keyword>
<dbReference type="EMBL" id="BJTG01000007">
    <property type="protein sequence ID" value="GEJ58389.1"/>
    <property type="molecule type" value="Genomic_DNA"/>
</dbReference>
<comment type="function">
    <text evidence="3 4">Participates actively in the response to hyperosmotic and heat shock by preventing the aggregation of stress-denatured proteins, in association with DnaK and GrpE. It is the nucleotide exchange factor for DnaK and may function as a thermosensor. Unfolded proteins bind initially to DnaJ; upon interaction with the DnaJ-bound protein, DnaK hydrolyzes its bound ATP, resulting in the formation of a stable complex. GrpE releases ADP from DnaK; ATP binding to DnaK triggers the release of the substrate protein, thus completing the reaction cycle. Several rounds of ATP-dependent interactions between DnaJ, DnaK and GrpE are required for fully efficient folding.</text>
</comment>
<name>A0A7I9VQM5_9BACT</name>